<dbReference type="OrthoDB" id="1932925at2759"/>
<dbReference type="EMBL" id="CABVLU010000002">
    <property type="protein sequence ID" value="VVT49943.1"/>
    <property type="molecule type" value="Genomic_DNA"/>
</dbReference>
<accession>A0A5E8BEC7</accession>
<keyword evidence="1" id="KW-0812">Transmembrane</keyword>
<feature type="transmembrane region" description="Helical" evidence="1">
    <location>
        <begin position="502"/>
        <end position="523"/>
    </location>
</feature>
<sequence length="842" mass="94704">MEIKLFLIPFVAMAAILANLIHMKKYRFSSHQNSSILTTNCNSILKAGKYIQDTSTIPKGWQPDGCVLKHYTSLEKPQIDACLQPGDQIIVVGDSTARHVYWGFSNLLLGLRDEIFAPHKTLTNVVNGVSATFIWDEYLNSTGFDQILDITLNGLRSSLRTPALEHNKDITYTPKLYLFVTFGPWYINRNVNGYDVQLKRLLDVLDWRTDNSFDSVYLAPPLVPLFNALDLKHAERMTKDKFKQLVNQTNEMFNFNFKSQMGGVRYRQMEGRKDQISAYYVPVFNQLSGENHAGIRDNGGIHLLEPGFMTEARILFNHMCNNKIAQAQGSPLDGATCCVDYTKLNNHSLFKGLSLAVLAGGILVLTNSLKRAAIAFVVIGLVAGYAHLTNQTQVISKLGFEYNFTELLGMIEAWTFLILISLGLDKPRSSTGFERLFVREWKGICVSLFLIIRYSGLGEVDETFSGVIMERILLSTWTMLELYCYSVDYLESGKKYKESFRVWLQSMARTSVLPLLLGAAGVSTAFQDSRPNSITFIDLPVNLIYWYTFLYLVGPLMSLKSLSTQPWANPRFAAPLLVLLAGIPQMISHIWVKIFALEYTNSHFLNAISSEYWLCFIAIFFVAQVRPFLPAVPKKVPIGAVLGAAIGLVTLCNIVVFDGHLNLPSNISGEGFPLPFPPNRSHEYEKVLSTRGDGYTPLVHAISVVCAGACYIILRVSVLEHTGHRFSLWARMMANLSYEALELHSYMFLAACGSIRLEYLPTGGGPSSLMMRTMDLVPADWQFPYFWWELAGKLRKCVVVAITSGMLWVGSEWSSGVWENDFIERHHSPIEETPEKETNDLV</sequence>
<feature type="transmembrane region" description="Helical" evidence="1">
    <location>
        <begin position="636"/>
        <end position="657"/>
    </location>
</feature>
<gene>
    <name evidence="2" type="ORF">SAPINGB_P002522</name>
</gene>
<feature type="transmembrane region" description="Helical" evidence="1">
    <location>
        <begin position="604"/>
        <end position="624"/>
    </location>
</feature>
<reference evidence="2 3" key="1">
    <citation type="submission" date="2019-09" db="EMBL/GenBank/DDBJ databases">
        <authorList>
            <person name="Brejova B."/>
        </authorList>
    </citation>
    <scope>NUCLEOTIDE SEQUENCE [LARGE SCALE GENOMIC DNA]</scope>
</reference>
<dbReference type="Proteomes" id="UP000398389">
    <property type="component" value="Unassembled WGS sequence"/>
</dbReference>
<organism evidence="2 3">
    <name type="scientific">Magnusiomyces paraingens</name>
    <dbReference type="NCBI Taxonomy" id="2606893"/>
    <lineage>
        <taxon>Eukaryota</taxon>
        <taxon>Fungi</taxon>
        <taxon>Dikarya</taxon>
        <taxon>Ascomycota</taxon>
        <taxon>Saccharomycotina</taxon>
        <taxon>Dipodascomycetes</taxon>
        <taxon>Dipodascales</taxon>
        <taxon>Dipodascaceae</taxon>
        <taxon>Magnusiomyces</taxon>
    </lineage>
</organism>
<feature type="transmembrane region" description="Helical" evidence="1">
    <location>
        <begin position="408"/>
        <end position="424"/>
    </location>
</feature>
<name>A0A5E8BEC7_9ASCO</name>
<feature type="transmembrane region" description="Helical" evidence="1">
    <location>
        <begin position="572"/>
        <end position="592"/>
    </location>
</feature>
<dbReference type="GeneID" id="43581340"/>
<keyword evidence="3" id="KW-1185">Reference proteome</keyword>
<keyword evidence="1" id="KW-0472">Membrane</keyword>
<protein>
    <recommendedName>
        <fullName evidence="4">Cas1p 10 TM acyl transferase domain-containing protein</fullName>
    </recommendedName>
</protein>
<feature type="transmembrane region" description="Helical" evidence="1">
    <location>
        <begin position="348"/>
        <end position="365"/>
    </location>
</feature>
<feature type="transmembrane region" description="Helical" evidence="1">
    <location>
        <begin position="372"/>
        <end position="388"/>
    </location>
</feature>
<evidence type="ECO:0000313" key="2">
    <source>
        <dbReference type="EMBL" id="VVT49943.1"/>
    </source>
</evidence>
<evidence type="ECO:0000313" key="3">
    <source>
        <dbReference type="Proteomes" id="UP000398389"/>
    </source>
</evidence>
<feature type="transmembrane region" description="Helical" evidence="1">
    <location>
        <begin position="698"/>
        <end position="718"/>
    </location>
</feature>
<dbReference type="AlphaFoldDB" id="A0A5E8BEC7"/>
<proteinExistence type="predicted"/>
<evidence type="ECO:0000256" key="1">
    <source>
        <dbReference type="SAM" id="Phobius"/>
    </source>
</evidence>
<dbReference type="RefSeq" id="XP_031853131.1">
    <property type="nucleotide sequence ID" value="XM_031997240.1"/>
</dbReference>
<keyword evidence="1" id="KW-1133">Transmembrane helix</keyword>
<feature type="transmembrane region" description="Helical" evidence="1">
    <location>
        <begin position="543"/>
        <end position="560"/>
    </location>
</feature>
<evidence type="ECO:0008006" key="4">
    <source>
        <dbReference type="Google" id="ProtNLM"/>
    </source>
</evidence>